<name>A0A545T984_9GAMM</name>
<evidence type="ECO:0000256" key="1">
    <source>
        <dbReference type="SAM" id="SignalP"/>
    </source>
</evidence>
<keyword evidence="4" id="KW-1185">Reference proteome</keyword>
<dbReference type="Proteomes" id="UP000317839">
    <property type="component" value="Unassembled WGS sequence"/>
</dbReference>
<dbReference type="AlphaFoldDB" id="A0A545T984"/>
<dbReference type="RefSeq" id="WP_142942484.1">
    <property type="nucleotide sequence ID" value="NZ_VIKR01000003.1"/>
</dbReference>
<dbReference type="Pfam" id="PF09976">
    <property type="entry name" value="TPR_21"/>
    <property type="match status" value="1"/>
</dbReference>
<evidence type="ECO:0000313" key="3">
    <source>
        <dbReference type="EMBL" id="TQV73776.1"/>
    </source>
</evidence>
<dbReference type="EMBL" id="VIKR01000003">
    <property type="protein sequence ID" value="TQV73776.1"/>
    <property type="molecule type" value="Genomic_DNA"/>
</dbReference>
<comment type="caution">
    <text evidence="3">The sequence shown here is derived from an EMBL/GenBank/DDBJ whole genome shotgun (WGS) entry which is preliminary data.</text>
</comment>
<organism evidence="3 4">
    <name type="scientific">Aliikangiella marina</name>
    <dbReference type="NCBI Taxonomy" id="1712262"/>
    <lineage>
        <taxon>Bacteria</taxon>
        <taxon>Pseudomonadati</taxon>
        <taxon>Pseudomonadota</taxon>
        <taxon>Gammaproteobacteria</taxon>
        <taxon>Oceanospirillales</taxon>
        <taxon>Pleioneaceae</taxon>
        <taxon>Aliikangiella</taxon>
    </lineage>
</organism>
<accession>A0A545T984</accession>
<dbReference type="InterPro" id="IPR011990">
    <property type="entry name" value="TPR-like_helical_dom_sf"/>
</dbReference>
<dbReference type="Gene3D" id="1.25.40.10">
    <property type="entry name" value="Tetratricopeptide repeat domain"/>
    <property type="match status" value="1"/>
</dbReference>
<protein>
    <recommendedName>
        <fullName evidence="2">Ancillary SecYEG translocon subunit/Cell division coordinator CpoB TPR domain-containing protein</fullName>
    </recommendedName>
</protein>
<sequence>MKIVKLVILVLILNVSLIDSSKANDNVPPEVQKMSAFLGLMDQFYGIVGSMNDVSNDPTKAAIMQMFKIQEIYEQRGEKAKAAEVFRAVIKEAKDPALRNAATIMLGDLLKETGQADEAIRTLRSGLLENVKRAK</sequence>
<evidence type="ECO:0000313" key="4">
    <source>
        <dbReference type="Proteomes" id="UP000317839"/>
    </source>
</evidence>
<evidence type="ECO:0000259" key="2">
    <source>
        <dbReference type="Pfam" id="PF09976"/>
    </source>
</evidence>
<feature type="chain" id="PRO_5021913098" description="Ancillary SecYEG translocon subunit/Cell division coordinator CpoB TPR domain-containing protein" evidence="1">
    <location>
        <begin position="24"/>
        <end position="135"/>
    </location>
</feature>
<feature type="domain" description="Ancillary SecYEG translocon subunit/Cell division coordinator CpoB TPR" evidence="2">
    <location>
        <begin position="53"/>
        <end position="125"/>
    </location>
</feature>
<feature type="signal peptide" evidence="1">
    <location>
        <begin position="1"/>
        <end position="23"/>
    </location>
</feature>
<reference evidence="3 4" key="1">
    <citation type="submission" date="2019-06" db="EMBL/GenBank/DDBJ databases">
        <title>Draft genome of Aliikangiella marina GYP-15.</title>
        <authorList>
            <person name="Wang G."/>
        </authorList>
    </citation>
    <scope>NUCLEOTIDE SEQUENCE [LARGE SCALE GENOMIC DNA]</scope>
    <source>
        <strain evidence="3 4">GYP-15</strain>
    </source>
</reference>
<proteinExistence type="predicted"/>
<keyword evidence="1" id="KW-0732">Signal</keyword>
<dbReference type="InterPro" id="IPR018704">
    <property type="entry name" value="SecYEG/CpoB_TPR"/>
</dbReference>
<gene>
    <name evidence="3" type="ORF">FLL45_12975</name>
</gene>